<protein>
    <submittedName>
        <fullName evidence="1">Mitochondrial aspartate-glutamate transporter agc1</fullName>
    </submittedName>
</protein>
<sequence>MKLQMSIPETDSFPLPLYRHLLHFHYPYLLVQHLLVYSRLYFASKMSTGTESLKSVLGISHTNPSAASNLDQYRRIFQNHASKVQGGETYMTKDDFINAILPKDPHSTIHRDQYGILFGLADLQKKGYLSFTDFVVFEDLLARPDAEFVIAFKLFDVEGNGKVSVETFKRVLRSNWDPEAVPFDFQSSWFHLYTGGKKLNQEIGFDAFCQILKGLQAERVRQAFRYFDPENTGHISPENFKTIVRQLGKYKLSEDVIAQSPTLCNVMPDNSISYACVIAFHNVVRQLDLVQAVANASFQMSHSNSITKEDFMKAAFHVGRYSLITPMEVDIIFHFASEGTTSGQLTKGDFSRLLDPTWRPKPAVQSKPEPPSKAEPFGWEALKSAYSFLLGSVAGAVGATVVYPIDLVKTRMQNQRSAVVGQILYKNSLDCFKKVVRGEGLIGLYRGLGPQLIGVAPEKAIKLTVNDLVRGVMTDKATGDIPVWAEMLAGSCAGGSQVVFTNPLEIVKIRLQIQGELAKSKNGPPKRSALWIVRHLGLLGLYKGVGACLLRDVPFSAIYFTAYSHLKRDYFLESPTKKLSLLELLAAGAAAGMPAAYLTTPADVIKTRLQVEAKKGETSYKGIRDAASKILKEEGFRAFFKGGPARIFRSSPQFGVTLAVYELLQRSFPLSVAESKVQTIASKVASPLETPDFQALKSQQALKLLLNFDYKFGLVPNTKPAT</sequence>
<comment type="caution">
    <text evidence="1">The sequence shown here is derived from an EMBL/GenBank/DDBJ whole genome shotgun (WGS) entry which is preliminary data.</text>
</comment>
<proteinExistence type="predicted"/>
<accession>A0ACC2TJA7</accession>
<name>A0ACC2TJA7_9FUNG</name>
<reference evidence="1" key="1">
    <citation type="submission" date="2022-04" db="EMBL/GenBank/DDBJ databases">
        <title>Genome of the entomopathogenic fungus Entomophthora muscae.</title>
        <authorList>
            <person name="Elya C."/>
            <person name="Lovett B.R."/>
            <person name="Lee E."/>
            <person name="Macias A.M."/>
            <person name="Hajek A.E."/>
            <person name="De Bivort B.L."/>
            <person name="Kasson M.T."/>
            <person name="De Fine Licht H.H."/>
            <person name="Stajich J.E."/>
        </authorList>
    </citation>
    <scope>NUCLEOTIDE SEQUENCE</scope>
    <source>
        <strain evidence="1">Berkeley</strain>
    </source>
</reference>
<evidence type="ECO:0000313" key="2">
    <source>
        <dbReference type="Proteomes" id="UP001165960"/>
    </source>
</evidence>
<evidence type="ECO:0000313" key="1">
    <source>
        <dbReference type="EMBL" id="KAJ9074471.1"/>
    </source>
</evidence>
<dbReference type="Proteomes" id="UP001165960">
    <property type="component" value="Unassembled WGS sequence"/>
</dbReference>
<organism evidence="1 2">
    <name type="scientific">Entomophthora muscae</name>
    <dbReference type="NCBI Taxonomy" id="34485"/>
    <lineage>
        <taxon>Eukaryota</taxon>
        <taxon>Fungi</taxon>
        <taxon>Fungi incertae sedis</taxon>
        <taxon>Zoopagomycota</taxon>
        <taxon>Entomophthoromycotina</taxon>
        <taxon>Entomophthoromycetes</taxon>
        <taxon>Entomophthorales</taxon>
        <taxon>Entomophthoraceae</taxon>
        <taxon>Entomophthora</taxon>
    </lineage>
</organism>
<gene>
    <name evidence="1" type="primary">AGC1_2</name>
    <name evidence="1" type="ORF">DSO57_1006121</name>
</gene>
<keyword evidence="2" id="KW-1185">Reference proteome</keyword>
<dbReference type="EMBL" id="QTSX02002857">
    <property type="protein sequence ID" value="KAJ9074471.1"/>
    <property type="molecule type" value="Genomic_DNA"/>
</dbReference>